<proteinExistence type="predicted"/>
<keyword evidence="1" id="KW-0677">Repeat</keyword>
<gene>
    <name evidence="6" type="ORF">MNBD_ALPHA05-1368</name>
</gene>
<dbReference type="GO" id="GO:0005524">
    <property type="term" value="F:ATP binding"/>
    <property type="evidence" value="ECO:0007669"/>
    <property type="project" value="UniProtKB-KW"/>
</dbReference>
<dbReference type="PANTHER" id="PTHR19211">
    <property type="entry name" value="ATP-BINDING TRANSPORT PROTEIN-RELATED"/>
    <property type="match status" value="1"/>
</dbReference>
<evidence type="ECO:0000256" key="2">
    <source>
        <dbReference type="ARBA" id="ARBA00022741"/>
    </source>
</evidence>
<dbReference type="PROSITE" id="PS00211">
    <property type="entry name" value="ABC_TRANSPORTER_1"/>
    <property type="match status" value="2"/>
</dbReference>
<dbReference type="InterPro" id="IPR032781">
    <property type="entry name" value="ABC_tran_Xtn"/>
</dbReference>
<protein>
    <submittedName>
        <fullName evidence="6">Bis-ABC ATPase YheS</fullName>
    </submittedName>
</protein>
<feature type="domain" description="ABC transporter" evidence="5">
    <location>
        <begin position="310"/>
        <end position="525"/>
    </location>
</feature>
<feature type="coiled-coil region" evidence="4">
    <location>
        <begin position="558"/>
        <end position="612"/>
    </location>
</feature>
<evidence type="ECO:0000256" key="1">
    <source>
        <dbReference type="ARBA" id="ARBA00022737"/>
    </source>
</evidence>
<dbReference type="InterPro" id="IPR017871">
    <property type="entry name" value="ABC_transporter-like_CS"/>
</dbReference>
<accession>A0A3B0SCL1</accession>
<evidence type="ECO:0000313" key="6">
    <source>
        <dbReference type="EMBL" id="VAW03835.1"/>
    </source>
</evidence>
<dbReference type="SMART" id="SM00382">
    <property type="entry name" value="AAA"/>
    <property type="match status" value="2"/>
</dbReference>
<dbReference type="PROSITE" id="PS50893">
    <property type="entry name" value="ABC_TRANSPORTER_2"/>
    <property type="match status" value="2"/>
</dbReference>
<dbReference type="Gene3D" id="3.40.50.300">
    <property type="entry name" value="P-loop containing nucleotide triphosphate hydrolases"/>
    <property type="match status" value="2"/>
</dbReference>
<keyword evidence="3" id="KW-0067">ATP-binding</keyword>
<dbReference type="Pfam" id="PF12848">
    <property type="entry name" value="ABC_tran_Xtn"/>
    <property type="match status" value="1"/>
</dbReference>
<keyword evidence="2" id="KW-0547">Nucleotide-binding</keyword>
<evidence type="ECO:0000256" key="4">
    <source>
        <dbReference type="SAM" id="Coils"/>
    </source>
</evidence>
<dbReference type="InterPro" id="IPR003593">
    <property type="entry name" value="AAA+_ATPase"/>
</dbReference>
<dbReference type="InterPro" id="IPR027417">
    <property type="entry name" value="P-loop_NTPase"/>
</dbReference>
<evidence type="ECO:0000259" key="5">
    <source>
        <dbReference type="PROSITE" id="PS50893"/>
    </source>
</evidence>
<dbReference type="GO" id="GO:0016887">
    <property type="term" value="F:ATP hydrolysis activity"/>
    <property type="evidence" value="ECO:0007669"/>
    <property type="project" value="InterPro"/>
</dbReference>
<dbReference type="FunFam" id="3.40.50.300:FF:000011">
    <property type="entry name" value="Putative ABC transporter ATP-binding component"/>
    <property type="match status" value="1"/>
</dbReference>
<dbReference type="InterPro" id="IPR050611">
    <property type="entry name" value="ABCF"/>
</dbReference>
<dbReference type="InterPro" id="IPR003439">
    <property type="entry name" value="ABC_transporter-like_ATP-bd"/>
</dbReference>
<organism evidence="6">
    <name type="scientific">hydrothermal vent metagenome</name>
    <dbReference type="NCBI Taxonomy" id="652676"/>
    <lineage>
        <taxon>unclassified sequences</taxon>
        <taxon>metagenomes</taxon>
        <taxon>ecological metagenomes</taxon>
    </lineage>
</organism>
<dbReference type="AlphaFoldDB" id="A0A3B0SCL1"/>
<feature type="domain" description="ABC transporter" evidence="5">
    <location>
        <begin position="2"/>
        <end position="243"/>
    </location>
</feature>
<keyword evidence="4" id="KW-0175">Coiled coil</keyword>
<dbReference type="CDD" id="cd03221">
    <property type="entry name" value="ABCF_EF-3"/>
    <property type="match status" value="2"/>
</dbReference>
<name>A0A3B0SCL1_9ZZZZ</name>
<dbReference type="EMBL" id="UOEH01000414">
    <property type="protein sequence ID" value="VAW03835.1"/>
    <property type="molecule type" value="Genomic_DNA"/>
</dbReference>
<evidence type="ECO:0000256" key="3">
    <source>
        <dbReference type="ARBA" id="ARBA00022840"/>
    </source>
</evidence>
<dbReference type="SUPFAM" id="SSF52540">
    <property type="entry name" value="P-loop containing nucleoside triphosphate hydrolases"/>
    <property type="match status" value="2"/>
</dbReference>
<reference evidence="6" key="1">
    <citation type="submission" date="2018-06" db="EMBL/GenBank/DDBJ databases">
        <authorList>
            <person name="Zhirakovskaya E."/>
        </authorList>
    </citation>
    <scope>NUCLEOTIDE SEQUENCE</scope>
</reference>
<dbReference type="Pfam" id="PF00005">
    <property type="entry name" value="ABC_tran"/>
    <property type="match status" value="2"/>
</dbReference>
<dbReference type="PANTHER" id="PTHR19211:SF14">
    <property type="entry name" value="ATP-BINDING CASSETTE SUB-FAMILY F MEMBER 1"/>
    <property type="match status" value="1"/>
</dbReference>
<sequence length="629" mass="68677">MLHINDLSYSIAGRALFDQATAAISAGWKVGFIGRNGSGKSTLLKIIKGETHAGSDEISLRKGARIGGVDQEAPASEKSLINTVLEQDEERTALLAEAETASDPARIAEIQIRLVDIDAHSAEARAGSILSGLGFPAAEQLRPCSEFSGGWRMRVALAGVLFSAPDLLLLDEPTNYLDLEGAVWLENYLKRYPYTALIVSHDRDLLNDAVTHIMALENGKLTIHPGGYDTYERKRAEARANAASFAARQDARRKHMQDFVDRFRYKASKAKQAQSRLKALERMQMVAPPLSERTQPFIFPNPKPMAPPIVRVVEADLGYAEGKPILRNVNLRLDQDDRIAILGPNGEGKSTLVKSISGRLSALSGNVYKHKKLQIAYFAQHQIDELKPKESAYDHVRALIPDATEAQKRAATARLGFGPDKANTLVEKLSGGEKARLLLGLITYHGAHLLVLDEPTNHLDIQAREALVDALNEFKGAVLIITHDAHLAASIADRLWLVNGGKAEPYDGDLTDYRRLVIAASKTPSQGGAKKAKQNGKRIARQSAAIGRSSIHPLKQSADDAERKLAQLNSVLTRLDAALAEPGLFRNNRARATKLQKERAALIDAIDRSETKWLAALEKYEKAQAGVSG</sequence>